<feature type="transmembrane region" description="Helical" evidence="1">
    <location>
        <begin position="144"/>
        <end position="161"/>
    </location>
</feature>
<sequence length="467" mass="55629">MKFNRRFFDSSVNFRKISNERFVLSFVISLATAYTIYAFFYVLREAFRVLSFGFENFSNILSESDRNFYNIFFAGLSFIFANSIFINLLLSKPQQVVSPLNPKRKRILNDQIFLSFNFSYWFTKIGLVFGVFSMCCMDFNFLPYFKFSSYLLLGVLYLESWKNLSCIFKKNRFKIQLLHLLFMMLLVFGLSRINIIDYKAIDALSISQNPIIDLPHSDFYSDRMIQYDWEVSFKLQLNENNDLEINTENKNKIALEDVASFIEERRIFIREELMPFLAVRISASKNMPIKYIKMFEAELYSINQRKIVYDVHNDNLMASRFEKIGIDKMITESFFEIKLKKDIPIPPVPNYTENYQFNDTVNVSIQKMVRINGEEISKDKLVDKFKKYIKPKTLVLYMYNEDIVYQDYITVLSSHFAAAHRLRENEQTIFRAHEYDYNESFRKEQTILKVKYPIIIKENLIKKDAKR</sequence>
<keyword evidence="3" id="KW-1185">Reference proteome</keyword>
<gene>
    <name evidence="2" type="ORF">ACFQ1R_07380</name>
</gene>
<protein>
    <submittedName>
        <fullName evidence="2">Uncharacterized protein</fullName>
    </submittedName>
</protein>
<evidence type="ECO:0000313" key="2">
    <source>
        <dbReference type="EMBL" id="MFD0989912.1"/>
    </source>
</evidence>
<feature type="transmembrane region" description="Helical" evidence="1">
    <location>
        <begin position="173"/>
        <end position="191"/>
    </location>
</feature>
<comment type="caution">
    <text evidence="2">The sequence shown here is derived from an EMBL/GenBank/DDBJ whole genome shotgun (WGS) entry which is preliminary data.</text>
</comment>
<keyword evidence="1" id="KW-0812">Transmembrane</keyword>
<feature type="transmembrane region" description="Helical" evidence="1">
    <location>
        <begin position="111"/>
        <end position="132"/>
    </location>
</feature>
<keyword evidence="1" id="KW-1133">Transmembrane helix</keyword>
<reference evidence="3" key="1">
    <citation type="journal article" date="2019" name="Int. J. Syst. Evol. Microbiol.">
        <title>The Global Catalogue of Microorganisms (GCM) 10K type strain sequencing project: providing services to taxonomists for standard genome sequencing and annotation.</title>
        <authorList>
            <consortium name="The Broad Institute Genomics Platform"/>
            <consortium name="The Broad Institute Genome Sequencing Center for Infectious Disease"/>
            <person name="Wu L."/>
            <person name="Ma J."/>
        </authorList>
    </citation>
    <scope>NUCLEOTIDE SEQUENCE [LARGE SCALE GENOMIC DNA]</scope>
    <source>
        <strain evidence="3">CCUG 62414</strain>
    </source>
</reference>
<proteinExistence type="predicted"/>
<dbReference type="Proteomes" id="UP001597061">
    <property type="component" value="Unassembled WGS sequence"/>
</dbReference>
<name>A0ABW3JKJ5_9FLAO</name>
<dbReference type="EMBL" id="JBHTJI010000001">
    <property type="protein sequence ID" value="MFD0989912.1"/>
    <property type="molecule type" value="Genomic_DNA"/>
</dbReference>
<feature type="transmembrane region" description="Helical" evidence="1">
    <location>
        <begin position="68"/>
        <end position="90"/>
    </location>
</feature>
<accession>A0ABW3JKJ5</accession>
<feature type="transmembrane region" description="Helical" evidence="1">
    <location>
        <begin position="21"/>
        <end position="43"/>
    </location>
</feature>
<keyword evidence="1" id="KW-0472">Membrane</keyword>
<dbReference type="RefSeq" id="WP_379925492.1">
    <property type="nucleotide sequence ID" value="NZ_JBHTJI010000001.1"/>
</dbReference>
<evidence type="ECO:0000313" key="3">
    <source>
        <dbReference type="Proteomes" id="UP001597061"/>
    </source>
</evidence>
<evidence type="ECO:0000256" key="1">
    <source>
        <dbReference type="SAM" id="Phobius"/>
    </source>
</evidence>
<organism evidence="2 3">
    <name type="scientific">Mariniflexile jejuense</name>
    <dbReference type="NCBI Taxonomy" id="1173582"/>
    <lineage>
        <taxon>Bacteria</taxon>
        <taxon>Pseudomonadati</taxon>
        <taxon>Bacteroidota</taxon>
        <taxon>Flavobacteriia</taxon>
        <taxon>Flavobacteriales</taxon>
        <taxon>Flavobacteriaceae</taxon>
        <taxon>Mariniflexile</taxon>
    </lineage>
</organism>